<feature type="transmembrane region" description="Helical" evidence="1">
    <location>
        <begin position="185"/>
        <end position="204"/>
    </location>
</feature>
<feature type="transmembrane region" description="Helical" evidence="1">
    <location>
        <begin position="83"/>
        <end position="102"/>
    </location>
</feature>
<feature type="transmembrane region" description="Helical" evidence="1">
    <location>
        <begin position="134"/>
        <end position="150"/>
    </location>
</feature>
<dbReference type="Proteomes" id="UP000626244">
    <property type="component" value="Unassembled WGS sequence"/>
</dbReference>
<proteinExistence type="predicted"/>
<keyword evidence="1" id="KW-1133">Transmembrane helix</keyword>
<feature type="transmembrane region" description="Helical" evidence="1">
    <location>
        <begin position="109"/>
        <end position="128"/>
    </location>
</feature>
<keyword evidence="1" id="KW-0812">Transmembrane</keyword>
<feature type="transmembrane region" description="Helical" evidence="1">
    <location>
        <begin position="7"/>
        <end position="26"/>
    </location>
</feature>
<feature type="transmembrane region" description="Helical" evidence="1">
    <location>
        <begin position="32"/>
        <end position="51"/>
    </location>
</feature>
<evidence type="ECO:0000313" key="2">
    <source>
        <dbReference type="EMBL" id="GGI16291.1"/>
    </source>
</evidence>
<dbReference type="EMBL" id="BMHB01000002">
    <property type="protein sequence ID" value="GGI16291.1"/>
    <property type="molecule type" value="Genomic_DNA"/>
</dbReference>
<accession>A0A8J3F172</accession>
<keyword evidence="1" id="KW-0472">Membrane</keyword>
<dbReference type="AlphaFoldDB" id="A0A8J3F172"/>
<gene>
    <name evidence="2" type="ORF">GCM10007380_32230</name>
</gene>
<sequence length="210" mass="24573">MKNYVGFATAGCIMSMIFFMIVNYITSPNTLWFIYPCFFLLLWPISLYFVFKKSAKQLSLFCSLVLIAFLITENLIHSPDYLWFFYAAYPIIWWPILMHLGAKSGSLRVAIVGSLTTIIYYSSFNFFGSPDYPWAIYPAFAVIWWPLALYHAKRRSFVFFSFTASLLISVFFITVNIVSSPDTVWAVYPIFAVIWWPLSMYFYVYKKKSI</sequence>
<evidence type="ECO:0000256" key="1">
    <source>
        <dbReference type="SAM" id="Phobius"/>
    </source>
</evidence>
<keyword evidence="3" id="KW-1185">Reference proteome</keyword>
<dbReference type="RefSeq" id="WP_088000887.1">
    <property type="nucleotide sequence ID" value="NZ_BMHB01000002.1"/>
</dbReference>
<feature type="transmembrane region" description="Helical" evidence="1">
    <location>
        <begin position="157"/>
        <end position="179"/>
    </location>
</feature>
<evidence type="ECO:0000313" key="3">
    <source>
        <dbReference type="Proteomes" id="UP000626244"/>
    </source>
</evidence>
<feature type="transmembrane region" description="Helical" evidence="1">
    <location>
        <begin position="58"/>
        <end position="77"/>
    </location>
</feature>
<name>A0A8J3F172_9BACI</name>
<protein>
    <submittedName>
        <fullName evidence="2">Uncharacterized protein</fullName>
    </submittedName>
</protein>
<reference evidence="3" key="1">
    <citation type="journal article" date="2019" name="Int. J. Syst. Evol. Microbiol.">
        <title>The Global Catalogue of Microorganisms (GCM) 10K type strain sequencing project: providing services to taxonomists for standard genome sequencing and annotation.</title>
        <authorList>
            <consortium name="The Broad Institute Genomics Platform"/>
            <consortium name="The Broad Institute Genome Sequencing Center for Infectious Disease"/>
            <person name="Wu L."/>
            <person name="Ma J."/>
        </authorList>
    </citation>
    <scope>NUCLEOTIDE SEQUENCE [LARGE SCALE GENOMIC DNA]</scope>
    <source>
        <strain evidence="3">CGMCC 1.14993</strain>
    </source>
</reference>
<organism evidence="2 3">
    <name type="scientific">Gottfriedia solisilvae</name>
    <dbReference type="NCBI Taxonomy" id="1516104"/>
    <lineage>
        <taxon>Bacteria</taxon>
        <taxon>Bacillati</taxon>
        <taxon>Bacillota</taxon>
        <taxon>Bacilli</taxon>
        <taxon>Bacillales</taxon>
        <taxon>Bacillaceae</taxon>
        <taxon>Gottfriedia</taxon>
    </lineage>
</organism>
<dbReference type="OrthoDB" id="2360867at2"/>
<comment type="caution">
    <text evidence="2">The sequence shown here is derived from an EMBL/GenBank/DDBJ whole genome shotgun (WGS) entry which is preliminary data.</text>
</comment>